<evidence type="ECO:0000313" key="3">
    <source>
        <dbReference type="EMBL" id="KAK8028554.1"/>
    </source>
</evidence>
<dbReference type="Proteomes" id="UP001396898">
    <property type="component" value="Unassembled WGS sequence"/>
</dbReference>
<dbReference type="EMBL" id="JAQQWI010000007">
    <property type="protein sequence ID" value="KAK8028554.1"/>
    <property type="molecule type" value="Genomic_DNA"/>
</dbReference>
<protein>
    <submittedName>
        <fullName evidence="3">Uncharacterized protein</fullName>
    </submittedName>
</protein>
<keyword evidence="2" id="KW-0812">Transmembrane</keyword>
<evidence type="ECO:0000313" key="4">
    <source>
        <dbReference type="Proteomes" id="UP001396898"/>
    </source>
</evidence>
<proteinExistence type="predicted"/>
<keyword evidence="4" id="KW-1185">Reference proteome</keyword>
<feature type="transmembrane region" description="Helical" evidence="2">
    <location>
        <begin position="129"/>
        <end position="151"/>
    </location>
</feature>
<organism evidence="3 4">
    <name type="scientific">Apiospora marii</name>
    <dbReference type="NCBI Taxonomy" id="335849"/>
    <lineage>
        <taxon>Eukaryota</taxon>
        <taxon>Fungi</taxon>
        <taxon>Dikarya</taxon>
        <taxon>Ascomycota</taxon>
        <taxon>Pezizomycotina</taxon>
        <taxon>Sordariomycetes</taxon>
        <taxon>Xylariomycetidae</taxon>
        <taxon>Amphisphaeriales</taxon>
        <taxon>Apiosporaceae</taxon>
        <taxon>Apiospora</taxon>
    </lineage>
</organism>
<accession>A0ABR1S9P2</accession>
<reference evidence="3 4" key="1">
    <citation type="submission" date="2023-01" db="EMBL/GenBank/DDBJ databases">
        <title>Analysis of 21 Apiospora genomes using comparative genomics revels a genus with tremendous synthesis potential of carbohydrate active enzymes and secondary metabolites.</title>
        <authorList>
            <person name="Sorensen T."/>
        </authorList>
    </citation>
    <scope>NUCLEOTIDE SEQUENCE [LARGE SCALE GENOMIC DNA]</scope>
    <source>
        <strain evidence="3 4">CBS 20057</strain>
    </source>
</reference>
<keyword evidence="2" id="KW-0472">Membrane</keyword>
<gene>
    <name evidence="3" type="ORF">PG991_005610</name>
</gene>
<sequence length="152" mass="17251">MPAELLADIPPDWPLPNPVPHLDTSLEDSDHSNNEIAATPGDLIDEKMGHTPAPLPHTPSQVAAVRRDSWDDDFFKRRQFVDGWDVEAIVAMPHVLYYPVRYGTFMFDDSDIDTRRLKSRSRPVPSLEAHLRAFFALVVLIIIAILLYFFLG</sequence>
<comment type="caution">
    <text evidence="3">The sequence shown here is derived from an EMBL/GenBank/DDBJ whole genome shotgun (WGS) entry which is preliminary data.</text>
</comment>
<name>A0ABR1S9P2_9PEZI</name>
<feature type="region of interest" description="Disordered" evidence="1">
    <location>
        <begin position="1"/>
        <end position="37"/>
    </location>
</feature>
<evidence type="ECO:0000256" key="1">
    <source>
        <dbReference type="SAM" id="MobiDB-lite"/>
    </source>
</evidence>
<evidence type="ECO:0000256" key="2">
    <source>
        <dbReference type="SAM" id="Phobius"/>
    </source>
</evidence>
<keyword evidence="2" id="KW-1133">Transmembrane helix</keyword>